<dbReference type="Gene3D" id="3.40.50.720">
    <property type="entry name" value="NAD(P)-binding Rossmann-like Domain"/>
    <property type="match status" value="1"/>
</dbReference>
<sequence length="285" mass="29871">MRPAGSVCLTTEDTEDAFDFLDPSAVTRAALALAGRAGGETPPVVRLHLAANELRLSDRPQRQQVILPASDVLRLWTACLCAAAARALTTPGVVTAGIVGPAAADHAYLALLGRMLPDLSHVALYDDRSAPAPASRGPAPHAARRAAPRSGAALSPASGIREALLGADLVILSSQADAVVYEWLSRGAVLVNATGRQLAREIYERADRLVVDDPGLRPAGPGPARGPAAPPVDLRDVLSGPVPERRPMDETVLVDLYGVGTYNNRFTVELCRAALALGLGRPCRR</sequence>
<evidence type="ECO:0000256" key="1">
    <source>
        <dbReference type="SAM" id="MobiDB-lite"/>
    </source>
</evidence>
<protein>
    <recommendedName>
        <fullName evidence="4">Ornithine cyclodeaminase</fullName>
    </recommendedName>
</protein>
<evidence type="ECO:0008006" key="4">
    <source>
        <dbReference type="Google" id="ProtNLM"/>
    </source>
</evidence>
<dbReference type="Pfam" id="PF02423">
    <property type="entry name" value="OCD_Mu_crystall"/>
    <property type="match status" value="1"/>
</dbReference>
<evidence type="ECO:0000313" key="3">
    <source>
        <dbReference type="Proteomes" id="UP001595765"/>
    </source>
</evidence>
<feature type="compositionally biased region" description="Low complexity" evidence="1">
    <location>
        <begin position="131"/>
        <end position="141"/>
    </location>
</feature>
<dbReference type="RefSeq" id="WP_386424701.1">
    <property type="nucleotide sequence ID" value="NZ_JBHSBB010000001.1"/>
</dbReference>
<reference evidence="3" key="1">
    <citation type="journal article" date="2019" name="Int. J. Syst. Evol. Microbiol.">
        <title>The Global Catalogue of Microorganisms (GCM) 10K type strain sequencing project: providing services to taxonomists for standard genome sequencing and annotation.</title>
        <authorList>
            <consortium name="The Broad Institute Genomics Platform"/>
            <consortium name="The Broad Institute Genome Sequencing Center for Infectious Disease"/>
            <person name="Wu L."/>
            <person name="Ma J."/>
        </authorList>
    </citation>
    <scope>NUCLEOTIDE SEQUENCE [LARGE SCALE GENOMIC DNA]</scope>
    <source>
        <strain evidence="3">CGMCC 4.7237</strain>
    </source>
</reference>
<dbReference type="InterPro" id="IPR023401">
    <property type="entry name" value="ODC_N"/>
</dbReference>
<comment type="caution">
    <text evidence="2">The sequence shown here is derived from an EMBL/GenBank/DDBJ whole genome shotgun (WGS) entry which is preliminary data.</text>
</comment>
<evidence type="ECO:0000313" key="2">
    <source>
        <dbReference type="EMBL" id="MFC4029970.1"/>
    </source>
</evidence>
<dbReference type="Proteomes" id="UP001595765">
    <property type="component" value="Unassembled WGS sequence"/>
</dbReference>
<proteinExistence type="predicted"/>
<feature type="region of interest" description="Disordered" evidence="1">
    <location>
        <begin position="131"/>
        <end position="151"/>
    </location>
</feature>
<dbReference type="EMBL" id="JBHSBB010000001">
    <property type="protein sequence ID" value="MFC4029970.1"/>
    <property type="molecule type" value="Genomic_DNA"/>
</dbReference>
<dbReference type="SUPFAM" id="SSF51735">
    <property type="entry name" value="NAD(P)-binding Rossmann-fold domains"/>
    <property type="match status" value="1"/>
</dbReference>
<dbReference type="InterPro" id="IPR036291">
    <property type="entry name" value="NAD(P)-bd_dom_sf"/>
</dbReference>
<dbReference type="Gene3D" id="3.30.1780.10">
    <property type="entry name" value="ornithine cyclodeaminase, domain 1"/>
    <property type="match status" value="1"/>
</dbReference>
<name>A0ABV8HDH9_9ACTN</name>
<gene>
    <name evidence="2" type="ORF">ACFO3J_00635</name>
</gene>
<organism evidence="2 3">
    <name type="scientific">Streptomyces polygonati</name>
    <dbReference type="NCBI Taxonomy" id="1617087"/>
    <lineage>
        <taxon>Bacteria</taxon>
        <taxon>Bacillati</taxon>
        <taxon>Actinomycetota</taxon>
        <taxon>Actinomycetes</taxon>
        <taxon>Kitasatosporales</taxon>
        <taxon>Streptomycetaceae</taxon>
        <taxon>Streptomyces</taxon>
    </lineage>
</organism>
<dbReference type="InterPro" id="IPR003462">
    <property type="entry name" value="ODC_Mu_crystall"/>
</dbReference>
<accession>A0ABV8HDH9</accession>
<keyword evidence="3" id="KW-1185">Reference proteome</keyword>